<dbReference type="OrthoDB" id="2647690at2"/>
<keyword evidence="1" id="KW-0472">Membrane</keyword>
<keyword evidence="3" id="KW-1185">Reference proteome</keyword>
<feature type="transmembrane region" description="Helical" evidence="1">
    <location>
        <begin position="53"/>
        <end position="72"/>
    </location>
</feature>
<dbReference type="RefSeq" id="WP_115994968.1">
    <property type="nucleotide sequence ID" value="NZ_QRDY01000019.1"/>
</dbReference>
<evidence type="ECO:0000313" key="3">
    <source>
        <dbReference type="Proteomes" id="UP000256869"/>
    </source>
</evidence>
<gene>
    <name evidence="2" type="ORF">DFP95_11937</name>
</gene>
<protein>
    <submittedName>
        <fullName evidence="2">Uncharacterized protein</fullName>
    </submittedName>
</protein>
<organism evidence="2 3">
    <name type="scientific">Cohnella lupini</name>
    <dbReference type="NCBI Taxonomy" id="1294267"/>
    <lineage>
        <taxon>Bacteria</taxon>
        <taxon>Bacillati</taxon>
        <taxon>Bacillota</taxon>
        <taxon>Bacilli</taxon>
        <taxon>Bacillales</taxon>
        <taxon>Paenibacillaceae</taxon>
        <taxon>Cohnella</taxon>
    </lineage>
</organism>
<name>A0A3D9I003_9BACL</name>
<keyword evidence="1" id="KW-1133">Transmembrane helix</keyword>
<feature type="transmembrane region" description="Helical" evidence="1">
    <location>
        <begin position="6"/>
        <end position="24"/>
    </location>
</feature>
<sequence length="75" mass="8497">MYALLYILGIAACAYLLIGSIMVFRKQQKKKTTLDKEVSLTTVRHPIIANPIFILYVAIPVITIIIAMIWIFSTQ</sequence>
<proteinExistence type="predicted"/>
<evidence type="ECO:0000256" key="1">
    <source>
        <dbReference type="SAM" id="Phobius"/>
    </source>
</evidence>
<comment type="caution">
    <text evidence="2">The sequence shown here is derived from an EMBL/GenBank/DDBJ whole genome shotgun (WGS) entry which is preliminary data.</text>
</comment>
<dbReference type="Proteomes" id="UP000256869">
    <property type="component" value="Unassembled WGS sequence"/>
</dbReference>
<dbReference type="EMBL" id="QRDY01000019">
    <property type="protein sequence ID" value="RED55102.1"/>
    <property type="molecule type" value="Genomic_DNA"/>
</dbReference>
<accession>A0A3D9I003</accession>
<keyword evidence="1" id="KW-0812">Transmembrane</keyword>
<reference evidence="2 3" key="1">
    <citation type="submission" date="2018-07" db="EMBL/GenBank/DDBJ databases">
        <title>Genomic Encyclopedia of Type Strains, Phase III (KMG-III): the genomes of soil and plant-associated and newly described type strains.</title>
        <authorList>
            <person name="Whitman W."/>
        </authorList>
    </citation>
    <scope>NUCLEOTIDE SEQUENCE [LARGE SCALE GENOMIC DNA]</scope>
    <source>
        <strain evidence="2 3">CECT 8236</strain>
    </source>
</reference>
<dbReference type="AlphaFoldDB" id="A0A3D9I003"/>
<evidence type="ECO:0000313" key="2">
    <source>
        <dbReference type="EMBL" id="RED55102.1"/>
    </source>
</evidence>